<dbReference type="OrthoDB" id="2317670at2"/>
<comment type="caution">
    <text evidence="7">The sequence shown here is derived from an EMBL/GenBank/DDBJ whole genome shotgun (WGS) entry which is preliminary data.</text>
</comment>
<dbReference type="InterPro" id="IPR009459">
    <property type="entry name" value="MucBP_dom"/>
</dbReference>
<feature type="chain" id="PRO_5025396457" evidence="5">
    <location>
        <begin position="26"/>
        <end position="617"/>
    </location>
</feature>
<gene>
    <name evidence="7" type="ORF">ESZ50_05125</name>
</gene>
<keyword evidence="4" id="KW-1133">Transmembrane helix</keyword>
<proteinExistence type="predicted"/>
<reference evidence="7 8" key="1">
    <citation type="submission" date="2019-01" db="EMBL/GenBank/DDBJ databases">
        <title>Weissella sp. nov., a novel lactic acid bacterium isolated from animal feces.</title>
        <authorList>
            <person name="Wang L.-T."/>
        </authorList>
    </citation>
    <scope>NUCLEOTIDE SEQUENCE [LARGE SCALE GENOMIC DNA]</scope>
    <source>
        <strain evidence="7 8">8H-2</strain>
    </source>
</reference>
<evidence type="ECO:0000256" key="4">
    <source>
        <dbReference type="SAM" id="Phobius"/>
    </source>
</evidence>
<dbReference type="InterPro" id="IPR050328">
    <property type="entry name" value="Dev_Immune_Receptor"/>
</dbReference>
<dbReference type="InterPro" id="IPR005046">
    <property type="entry name" value="DUF285"/>
</dbReference>
<dbReference type="RefSeq" id="WP_148622524.1">
    <property type="nucleotide sequence ID" value="NZ_SDGZ01000014.1"/>
</dbReference>
<evidence type="ECO:0000313" key="8">
    <source>
        <dbReference type="Proteomes" id="UP000371977"/>
    </source>
</evidence>
<dbReference type="PANTHER" id="PTHR24373">
    <property type="entry name" value="SLIT RELATED LEUCINE-RICH REPEAT NEURONAL PROTEIN"/>
    <property type="match status" value="1"/>
</dbReference>
<evidence type="ECO:0000313" key="7">
    <source>
        <dbReference type="EMBL" id="TYC49533.1"/>
    </source>
</evidence>
<keyword evidence="1 5" id="KW-0732">Signal</keyword>
<evidence type="ECO:0000256" key="1">
    <source>
        <dbReference type="ARBA" id="ARBA00022729"/>
    </source>
</evidence>
<keyword evidence="4" id="KW-0472">Membrane</keyword>
<feature type="region of interest" description="Disordered" evidence="3">
    <location>
        <begin position="27"/>
        <end position="46"/>
    </location>
</feature>
<sequence length="617" mass="67460">MRVKQGLMVSTAILSMLLATGQGFADSGWGDPSGNGPDTSERVPSDVDQTVDWSDLSVTLDRDGTLHIPGGKVSSPESISMIDAAYGSVKKIIIEGPLVVRGSAHEMFAGLKDLTAIEGLNNLDTAGVTSMSEMFYGDEKLTSLDLSSLNTTNVLSMRNMFALNYALEDLNIANFDTKNVASMHGMFDCDYVLKAVDVSKFDTTNVLDMANMFYENNALTTLDVSGFNTAKVLDMSAMFIGDDNLTSLDVSGFDTAKVTNMESMFLGLGKLKELDVSGFDTTNVTDMRDMFNMYGTEGQLTSLDVSGFDTANVMHMGGMFAGNRQVKTIDVSHFDTSQVKDMYMMFGDDQSLTDLDLSNFNTAKVETMDDMFLQNYALEKVDLSTFDTSNVLSMYDMFLNANQLKQIKLGTNFKSLEHTALSEINQTGYSGKWQKVNQAGQGVSSKLWSSAELVNDYQAPLGAGTYVWQPTEKLATVTVKYQDEHGKPIHDDQVIHGQTGTVYTVAPEKIAGYVFDKSSGSTKGSFTDEDQQVVLTYRADQITEPSKNTNYEQPALTQVNSSSTPTLNEALTKESASEAKAETNDVLPMTGMLHAAWLQFVGVTMLLGVAVRFWFKK</sequence>
<evidence type="ECO:0000256" key="2">
    <source>
        <dbReference type="ARBA" id="ARBA00022737"/>
    </source>
</evidence>
<dbReference type="PANTHER" id="PTHR24373:SF275">
    <property type="entry name" value="TIR DOMAIN-CONTAINING PROTEIN"/>
    <property type="match status" value="1"/>
</dbReference>
<dbReference type="InterPro" id="IPR011889">
    <property type="entry name" value="Liste_lipo_26"/>
</dbReference>
<dbReference type="Gene3D" id="3.80.10.10">
    <property type="entry name" value="Ribonuclease Inhibitor"/>
    <property type="match status" value="2"/>
</dbReference>
<evidence type="ECO:0000256" key="5">
    <source>
        <dbReference type="SAM" id="SignalP"/>
    </source>
</evidence>
<dbReference type="Gene3D" id="3.10.20.320">
    <property type="entry name" value="Putative peptidoglycan bound protein (lpxtg motif)"/>
    <property type="match status" value="1"/>
</dbReference>
<dbReference type="EMBL" id="SDGZ01000014">
    <property type="protein sequence ID" value="TYC49533.1"/>
    <property type="molecule type" value="Genomic_DNA"/>
</dbReference>
<keyword evidence="4" id="KW-0812">Transmembrane</keyword>
<evidence type="ECO:0000259" key="6">
    <source>
        <dbReference type="Pfam" id="PF06458"/>
    </source>
</evidence>
<organism evidence="7 8">
    <name type="scientific">Weissella muntiaci</name>
    <dbReference type="NCBI Taxonomy" id="2508881"/>
    <lineage>
        <taxon>Bacteria</taxon>
        <taxon>Bacillati</taxon>
        <taxon>Bacillota</taxon>
        <taxon>Bacilli</taxon>
        <taxon>Lactobacillales</taxon>
        <taxon>Lactobacillaceae</taxon>
        <taxon>Weissella</taxon>
    </lineage>
</organism>
<name>A0A6C2C7Z5_9LACO</name>
<dbReference type="NCBIfam" id="TIGR02167">
    <property type="entry name" value="Liste_lipo_26"/>
    <property type="match status" value="10"/>
</dbReference>
<keyword evidence="8" id="KW-1185">Reference proteome</keyword>
<dbReference type="AlphaFoldDB" id="A0A6C2C7Z5"/>
<dbReference type="Pfam" id="PF03382">
    <property type="entry name" value="DUF285"/>
    <property type="match status" value="2"/>
</dbReference>
<feature type="signal peptide" evidence="5">
    <location>
        <begin position="1"/>
        <end position="25"/>
    </location>
</feature>
<evidence type="ECO:0000256" key="3">
    <source>
        <dbReference type="SAM" id="MobiDB-lite"/>
    </source>
</evidence>
<dbReference type="SUPFAM" id="SSF52058">
    <property type="entry name" value="L domain-like"/>
    <property type="match status" value="1"/>
</dbReference>
<dbReference type="Proteomes" id="UP000371977">
    <property type="component" value="Unassembled WGS sequence"/>
</dbReference>
<feature type="domain" description="MucBP" evidence="6">
    <location>
        <begin position="476"/>
        <end position="538"/>
    </location>
</feature>
<protein>
    <submittedName>
        <fullName evidence="7">BspA family leucine-rich repeat surface protein</fullName>
    </submittedName>
</protein>
<keyword evidence="2" id="KW-0677">Repeat</keyword>
<accession>A0A6C2C7Z5</accession>
<dbReference type="Pfam" id="PF06458">
    <property type="entry name" value="MucBP"/>
    <property type="match status" value="1"/>
</dbReference>
<dbReference type="InterPro" id="IPR032675">
    <property type="entry name" value="LRR_dom_sf"/>
</dbReference>
<feature type="transmembrane region" description="Helical" evidence="4">
    <location>
        <begin position="596"/>
        <end position="615"/>
    </location>
</feature>